<evidence type="ECO:0000313" key="1">
    <source>
        <dbReference type="EMBL" id="AYM00275.1"/>
    </source>
</evidence>
<proteinExistence type="predicted"/>
<gene>
    <name evidence="1" type="ORF">PhiH1_140</name>
</gene>
<sequence>MKYKRTLALEDDGSYRTENGDLVWIDGTAAVEQELKTTLKTVRGEDPFDENHGLRVFEATGAPPAILDREIRDALLEDDRVDTVDEVNITDPDANRRVSVAITVTLVDGEGLHFNTEVSV</sequence>
<evidence type="ECO:0000313" key="2">
    <source>
        <dbReference type="Proteomes" id="UP000277198"/>
    </source>
</evidence>
<name>A0A3G1ZKT1_BPPHH</name>
<organism evidence="1 2">
    <name type="scientific">Halobacterium phage phiH</name>
    <name type="common">Bacteriophage phi-H</name>
    <dbReference type="NCBI Taxonomy" id="169684"/>
    <lineage>
        <taxon>Viruses</taxon>
        <taxon>Duplodnaviria</taxon>
        <taxon>Heunggongvirae</taxon>
        <taxon>Uroviricota</taxon>
        <taxon>Caudoviricetes</taxon>
        <taxon>Vertoviridae</taxon>
        <taxon>Myohalovirus</taxon>
        <taxon>Myohalovirus spontanei</taxon>
        <taxon>Myohalovirus phiH</taxon>
    </lineage>
</organism>
<dbReference type="EMBL" id="MK002701">
    <property type="protein sequence ID" value="AYM00275.1"/>
    <property type="molecule type" value="Genomic_DNA"/>
</dbReference>
<dbReference type="InterPro" id="IPR020288">
    <property type="entry name" value="Sheath_initiator"/>
</dbReference>
<dbReference type="SUPFAM" id="SSF160719">
    <property type="entry name" value="gpW/gp25-like"/>
    <property type="match status" value="1"/>
</dbReference>
<keyword evidence="2" id="KW-1185">Reference proteome</keyword>
<dbReference type="Pfam" id="PF10934">
    <property type="entry name" value="Sheath_initiator"/>
    <property type="match status" value="1"/>
</dbReference>
<accession>A0A3G1ZKT1</accession>
<protein>
    <recommendedName>
        <fullName evidence="3">DUF2634 domain-containing protein</fullName>
    </recommendedName>
</protein>
<dbReference type="Gene3D" id="3.10.450.40">
    <property type="match status" value="1"/>
</dbReference>
<evidence type="ECO:0008006" key="3">
    <source>
        <dbReference type="Google" id="ProtNLM"/>
    </source>
</evidence>
<reference evidence="1 2" key="1">
    <citation type="journal article" date="2018" name="Genes (Basel)">
        <title>Complete Genome Sequence of the Model Halovirus PhiH1 (PhiH1).</title>
        <authorList>
            <person name="Dyall-Smith M."/>
            <person name="Pfeifer F."/>
            <person name="Witte A."/>
            <person name="Oesterhelt D."/>
            <person name="Pfeiffer F."/>
        </authorList>
    </citation>
    <scope>NUCLEOTIDE SEQUENCE [LARGE SCALE GENOMIC DNA]</scope>
    <source>
        <strain evidence="1">Variant phiH1</strain>
    </source>
</reference>
<organismHost>
    <name type="scientific">Halobacterium salinarum</name>
    <name type="common">Halobacterium halobium</name>
    <dbReference type="NCBI Taxonomy" id="2242"/>
</organismHost>
<dbReference type="Proteomes" id="UP000277198">
    <property type="component" value="Segment"/>
</dbReference>